<dbReference type="InterPro" id="IPR050173">
    <property type="entry name" value="ABC_transporter_C-like"/>
</dbReference>
<dbReference type="EMBL" id="QZAO01000153">
    <property type="protein sequence ID" value="THW73906.1"/>
    <property type="molecule type" value="Genomic_DNA"/>
</dbReference>
<dbReference type="GO" id="GO:0005524">
    <property type="term" value="F:ATP binding"/>
    <property type="evidence" value="ECO:0007669"/>
    <property type="project" value="UniProtKB-KW"/>
</dbReference>
<evidence type="ECO:0000313" key="4">
    <source>
        <dbReference type="EMBL" id="THW73906.1"/>
    </source>
</evidence>
<evidence type="ECO:0000259" key="3">
    <source>
        <dbReference type="Pfam" id="PF00005"/>
    </source>
</evidence>
<keyword evidence="2" id="KW-0067">ATP-binding</keyword>
<evidence type="ECO:0000256" key="1">
    <source>
        <dbReference type="ARBA" id="ARBA00022741"/>
    </source>
</evidence>
<reference evidence="4 5" key="1">
    <citation type="submission" date="2018-10" db="EMBL/GenBank/DDBJ databases">
        <title>Fifty Aureobasidium pullulans genomes reveal a recombining polyextremotolerant generalist.</title>
        <authorList>
            <person name="Gostincar C."/>
            <person name="Turk M."/>
            <person name="Zajc J."/>
            <person name="Gunde-Cimerman N."/>
        </authorList>
    </citation>
    <scope>NUCLEOTIDE SEQUENCE [LARGE SCALE GENOMIC DNA]</scope>
    <source>
        <strain evidence="4 5">EXF-10659</strain>
    </source>
</reference>
<feature type="domain" description="ABC transporter" evidence="3">
    <location>
        <begin position="118"/>
        <end position="273"/>
    </location>
</feature>
<dbReference type="GO" id="GO:0016887">
    <property type="term" value="F:ATP hydrolysis activity"/>
    <property type="evidence" value="ECO:0007669"/>
    <property type="project" value="InterPro"/>
</dbReference>
<dbReference type="SUPFAM" id="SSF52540">
    <property type="entry name" value="P-loop containing nucleoside triphosphate hydrolases"/>
    <property type="match status" value="1"/>
</dbReference>
<dbReference type="PANTHER" id="PTHR24223:SF269">
    <property type="entry name" value="ABC MULTIDRUG TRANSPORTER (EUROFUNG)-RELATED"/>
    <property type="match status" value="1"/>
</dbReference>
<dbReference type="Gene3D" id="3.40.50.300">
    <property type="entry name" value="P-loop containing nucleotide triphosphate hydrolases"/>
    <property type="match status" value="1"/>
</dbReference>
<protein>
    <recommendedName>
        <fullName evidence="3">ABC transporter domain-containing protein</fullName>
    </recommendedName>
</protein>
<dbReference type="GO" id="GO:0016020">
    <property type="term" value="C:membrane"/>
    <property type="evidence" value="ECO:0007669"/>
    <property type="project" value="TreeGrafter"/>
</dbReference>
<evidence type="ECO:0000313" key="5">
    <source>
        <dbReference type="Proteomes" id="UP000308802"/>
    </source>
</evidence>
<dbReference type="GO" id="GO:0042626">
    <property type="term" value="F:ATPase-coupled transmembrane transporter activity"/>
    <property type="evidence" value="ECO:0007669"/>
    <property type="project" value="TreeGrafter"/>
</dbReference>
<accession>A0A4S9A4C1</accession>
<keyword evidence="1" id="KW-0547">Nucleotide-binding</keyword>
<gene>
    <name evidence="4" type="ORF">D6D19_05259</name>
</gene>
<organism evidence="4 5">
    <name type="scientific">Aureobasidium pullulans</name>
    <name type="common">Black yeast</name>
    <name type="synonym">Pullularia pullulans</name>
    <dbReference type="NCBI Taxonomy" id="5580"/>
    <lineage>
        <taxon>Eukaryota</taxon>
        <taxon>Fungi</taxon>
        <taxon>Dikarya</taxon>
        <taxon>Ascomycota</taxon>
        <taxon>Pezizomycotina</taxon>
        <taxon>Dothideomycetes</taxon>
        <taxon>Dothideomycetidae</taxon>
        <taxon>Dothideales</taxon>
        <taxon>Saccotheciaceae</taxon>
        <taxon>Aureobasidium</taxon>
    </lineage>
</organism>
<feature type="non-terminal residue" evidence="4">
    <location>
        <position position="290"/>
    </location>
</feature>
<evidence type="ECO:0000256" key="2">
    <source>
        <dbReference type="ARBA" id="ARBA00022840"/>
    </source>
</evidence>
<dbReference type="InterPro" id="IPR027417">
    <property type="entry name" value="P-loop_NTPase"/>
</dbReference>
<dbReference type="AlphaFoldDB" id="A0A4S9A4C1"/>
<proteinExistence type="predicted"/>
<name>A0A4S9A4C1_AURPU</name>
<sequence length="290" mass="31339">MLKFVFLQWPEGVANDLKCGHGQVLVLAAHDFLSHDLFDVMIIDTQLANAFINTAMQTSLETSLGAVARMNQFVNELPQEAEGKIAPSTSWPERGRGEINIQNLTASYSIDPAASSVLKDISLYIKAGEKVAICGRTGSGKSSIISAIFGLLRTTSGTITIDDLDTTSVRASTLRAGIMLLTQDPYFVNGSIRQNLLLHRAPEIADDTIVSALERTGLSVKLGLHKGESSVSDILDNLLVPEDMLTKGEMQLFAITCAILSTSKILILDEPTSGLDAASDQIVQRVLWEH</sequence>
<dbReference type="Proteomes" id="UP000308802">
    <property type="component" value="Unassembled WGS sequence"/>
</dbReference>
<comment type="caution">
    <text evidence="4">The sequence shown here is derived from an EMBL/GenBank/DDBJ whole genome shotgun (WGS) entry which is preliminary data.</text>
</comment>
<dbReference type="Pfam" id="PF00005">
    <property type="entry name" value="ABC_tran"/>
    <property type="match status" value="1"/>
</dbReference>
<dbReference type="InterPro" id="IPR003439">
    <property type="entry name" value="ABC_transporter-like_ATP-bd"/>
</dbReference>
<dbReference type="PANTHER" id="PTHR24223">
    <property type="entry name" value="ATP-BINDING CASSETTE SUB-FAMILY C"/>
    <property type="match status" value="1"/>
</dbReference>